<keyword evidence="2" id="KW-1185">Reference proteome</keyword>
<dbReference type="EMBL" id="JBBPBM010000098">
    <property type="protein sequence ID" value="KAK8508699.1"/>
    <property type="molecule type" value="Genomic_DNA"/>
</dbReference>
<gene>
    <name evidence="1" type="ORF">V6N12_032694</name>
</gene>
<name>A0ABR2BNK2_9ROSI</name>
<evidence type="ECO:0000313" key="2">
    <source>
        <dbReference type="Proteomes" id="UP001472677"/>
    </source>
</evidence>
<sequence>MSDLILIASGTSSFGYPYGLILATWISSSSSLHVHGEVVPYQQGPKPASHCMYTKDMRSREQELIDDTLQTPRAAALLIPPATWSPVSWHLTVVPFPPYAATTSSKLGQTKDHEQ</sequence>
<protein>
    <submittedName>
        <fullName evidence="1">Uncharacterized protein</fullName>
    </submittedName>
</protein>
<dbReference type="Proteomes" id="UP001472677">
    <property type="component" value="Unassembled WGS sequence"/>
</dbReference>
<reference evidence="1 2" key="1">
    <citation type="journal article" date="2024" name="G3 (Bethesda)">
        <title>Genome assembly of Hibiscus sabdariffa L. provides insights into metabolisms of medicinal natural products.</title>
        <authorList>
            <person name="Kim T."/>
        </authorList>
    </citation>
    <scope>NUCLEOTIDE SEQUENCE [LARGE SCALE GENOMIC DNA]</scope>
    <source>
        <strain evidence="1">TK-2024</strain>
        <tissue evidence="1">Old leaves</tissue>
    </source>
</reference>
<proteinExistence type="predicted"/>
<accession>A0ABR2BNK2</accession>
<comment type="caution">
    <text evidence="1">The sequence shown here is derived from an EMBL/GenBank/DDBJ whole genome shotgun (WGS) entry which is preliminary data.</text>
</comment>
<organism evidence="1 2">
    <name type="scientific">Hibiscus sabdariffa</name>
    <name type="common">roselle</name>
    <dbReference type="NCBI Taxonomy" id="183260"/>
    <lineage>
        <taxon>Eukaryota</taxon>
        <taxon>Viridiplantae</taxon>
        <taxon>Streptophyta</taxon>
        <taxon>Embryophyta</taxon>
        <taxon>Tracheophyta</taxon>
        <taxon>Spermatophyta</taxon>
        <taxon>Magnoliopsida</taxon>
        <taxon>eudicotyledons</taxon>
        <taxon>Gunneridae</taxon>
        <taxon>Pentapetalae</taxon>
        <taxon>rosids</taxon>
        <taxon>malvids</taxon>
        <taxon>Malvales</taxon>
        <taxon>Malvaceae</taxon>
        <taxon>Malvoideae</taxon>
        <taxon>Hibiscus</taxon>
    </lineage>
</organism>
<evidence type="ECO:0000313" key="1">
    <source>
        <dbReference type="EMBL" id="KAK8508699.1"/>
    </source>
</evidence>